<evidence type="ECO:0000313" key="3">
    <source>
        <dbReference type="Proteomes" id="UP000008139"/>
    </source>
</evidence>
<dbReference type="STRING" id="760142.Hipma_1567"/>
<dbReference type="KEGG" id="hmr:Hipma_1567"/>
<dbReference type="Pfam" id="PF00534">
    <property type="entry name" value="Glycos_transf_1"/>
    <property type="match status" value="1"/>
</dbReference>
<gene>
    <name evidence="2" type="ordered locus">Hipma_1567</name>
</gene>
<evidence type="ECO:0000313" key="2">
    <source>
        <dbReference type="EMBL" id="AEA34523.1"/>
    </source>
</evidence>
<dbReference type="Gene3D" id="3.40.50.2000">
    <property type="entry name" value="Glycogen Phosphorylase B"/>
    <property type="match status" value="2"/>
</dbReference>
<protein>
    <submittedName>
        <fullName evidence="2">Glycosyl transferase group 1</fullName>
    </submittedName>
</protein>
<sequence>MKIAFILDEAWDSALTNYALNIERLAREFHDTVVLSLKDSYVYKNLHGVVPIKPLRNKNPLKSFSGFVYLGRVLKQINPDVVLTIRGDASFFACLLKKSLNFRLFRVFGEDKQLRTPPNCIDTLILPCEFLKKNVPPNRADRVVIHKSFVDRERFSFSSDGRKRIRGELGIDDRFVFGAVGRLDRVKGFDLLIEGFALAGIDDSVLVIVGQEKGIKEKELLGLAEKLNVRDRLILINQKRSDIVDIMSSFDVGVVSSVGSEVIPRVFFEFLSVGLPIITTDVGCLGEVAKDSSSILAEPTTYSIKRAIQKARDADLVRLSSASLKEAERYALNLPANFFSP</sequence>
<dbReference type="GO" id="GO:0016757">
    <property type="term" value="F:glycosyltransferase activity"/>
    <property type="evidence" value="ECO:0007669"/>
    <property type="project" value="InterPro"/>
</dbReference>
<reference evidence="2 3" key="1">
    <citation type="journal article" date="2011" name="Stand. Genomic Sci.">
        <title>Complete genome sequence of the thermophilic sulfur-reducer Hippea maritima type strain (MH(2)).</title>
        <authorList>
            <person name="Huntemann M."/>
            <person name="Lu M."/>
            <person name="Nolan M."/>
            <person name="Lapidus A."/>
            <person name="Lucas S."/>
            <person name="Hammon N."/>
            <person name="Deshpande S."/>
            <person name="Cheng J.F."/>
            <person name="Tapia R."/>
            <person name="Han C."/>
            <person name="Goodwin L."/>
            <person name="Pitluck S."/>
            <person name="Liolios K."/>
            <person name="Pagani I."/>
            <person name="Ivanova N."/>
            <person name="Ovchinikova G."/>
            <person name="Pati A."/>
            <person name="Chen A."/>
            <person name="Palaniappan K."/>
            <person name="Land M."/>
            <person name="Hauser L."/>
            <person name="Jeffries C.D."/>
            <person name="Detter J.C."/>
            <person name="Brambilla E.M."/>
            <person name="Rohde M."/>
            <person name="Spring S."/>
            <person name="Goker M."/>
            <person name="Woyke T."/>
            <person name="Bristow J."/>
            <person name="Eisen J.A."/>
            <person name="Markowitz V."/>
            <person name="Hugenholtz P."/>
            <person name="Kyrpides N.C."/>
            <person name="Klenk H.P."/>
            <person name="Mavromatis K."/>
        </authorList>
    </citation>
    <scope>NUCLEOTIDE SEQUENCE [LARGE SCALE GENOMIC DNA]</scope>
    <source>
        <strain evidence="3">ATCC 700847 / DSM 10411 / MH2</strain>
    </source>
</reference>
<dbReference type="HOGENOM" id="CLU_782410_0_0_7"/>
<dbReference type="EMBL" id="CP002606">
    <property type="protein sequence ID" value="AEA34523.1"/>
    <property type="molecule type" value="Genomic_DNA"/>
</dbReference>
<dbReference type="InterPro" id="IPR001296">
    <property type="entry name" value="Glyco_trans_1"/>
</dbReference>
<dbReference type="InParanoid" id="F2LU60"/>
<proteinExistence type="predicted"/>
<name>F2LU60_HIPMA</name>
<evidence type="ECO:0000259" key="1">
    <source>
        <dbReference type="Pfam" id="PF00534"/>
    </source>
</evidence>
<dbReference type="eggNOG" id="COG0438">
    <property type="taxonomic scope" value="Bacteria"/>
</dbReference>
<dbReference type="RefSeq" id="WP_013682552.1">
    <property type="nucleotide sequence ID" value="NC_015318.1"/>
</dbReference>
<reference evidence="3" key="2">
    <citation type="submission" date="2011-03" db="EMBL/GenBank/DDBJ databases">
        <title>The complete genome of Hippea maritima DSM 10411.</title>
        <authorList>
            <consortium name="US DOE Joint Genome Institute (JGI-PGF)"/>
            <person name="Lucas S."/>
            <person name="Copeland A."/>
            <person name="Lapidus A."/>
            <person name="Bruce D."/>
            <person name="Goodwin L."/>
            <person name="Pitluck S."/>
            <person name="Peters L."/>
            <person name="Kyrpides N."/>
            <person name="Mavromatis K."/>
            <person name="Pagani I."/>
            <person name="Ivanova N."/>
            <person name="Mikhailova N."/>
            <person name="Lu M."/>
            <person name="Detter J.C."/>
            <person name="Tapia R."/>
            <person name="Han C."/>
            <person name="Land M."/>
            <person name="Hauser L."/>
            <person name="Markowitz V."/>
            <person name="Cheng J.-F."/>
            <person name="Hugenholtz P."/>
            <person name="Woyke T."/>
            <person name="Wu D."/>
            <person name="Spring S."/>
            <person name="Schroeder M."/>
            <person name="Brambilla E."/>
            <person name="Klenk H.-P."/>
            <person name="Eisen J.A."/>
        </authorList>
    </citation>
    <scope>NUCLEOTIDE SEQUENCE [LARGE SCALE GENOMIC DNA]</scope>
    <source>
        <strain evidence="3">ATCC 700847 / DSM 10411 / MH2</strain>
    </source>
</reference>
<dbReference type="OrthoDB" id="9804196at2"/>
<organism evidence="2 3">
    <name type="scientific">Hippea maritima (strain ATCC 700847 / DSM 10411 / MH2)</name>
    <dbReference type="NCBI Taxonomy" id="760142"/>
    <lineage>
        <taxon>Bacteria</taxon>
        <taxon>Pseudomonadati</taxon>
        <taxon>Campylobacterota</taxon>
        <taxon>Desulfurellia</taxon>
        <taxon>Desulfurellales</taxon>
        <taxon>Hippeaceae</taxon>
        <taxon>Hippea</taxon>
    </lineage>
</organism>
<keyword evidence="3" id="KW-1185">Reference proteome</keyword>
<keyword evidence="2" id="KW-0808">Transferase</keyword>
<dbReference type="AlphaFoldDB" id="F2LU60"/>
<accession>F2LU60</accession>
<dbReference type="SUPFAM" id="SSF53756">
    <property type="entry name" value="UDP-Glycosyltransferase/glycogen phosphorylase"/>
    <property type="match status" value="1"/>
</dbReference>
<feature type="domain" description="Glycosyl transferase family 1" evidence="1">
    <location>
        <begin position="162"/>
        <end position="311"/>
    </location>
</feature>
<dbReference type="PANTHER" id="PTHR12526">
    <property type="entry name" value="GLYCOSYLTRANSFERASE"/>
    <property type="match status" value="1"/>
</dbReference>
<dbReference type="Proteomes" id="UP000008139">
    <property type="component" value="Chromosome"/>
</dbReference>